<dbReference type="AlphaFoldDB" id="A0A3A4KW47"/>
<evidence type="ECO:0000313" key="1">
    <source>
        <dbReference type="EMBL" id="RJO74171.1"/>
    </source>
</evidence>
<reference evidence="1 2" key="1">
    <citation type="submission" date="2018-09" db="EMBL/GenBank/DDBJ databases">
        <title>YIM PH21274 draft genome.</title>
        <authorList>
            <person name="Miao C."/>
        </authorList>
    </citation>
    <scope>NUCLEOTIDE SEQUENCE [LARGE SCALE GENOMIC DNA]</scope>
    <source>
        <strain evidence="1 2">YIM PH 21724</strain>
    </source>
</reference>
<dbReference type="EMBL" id="QZFU01000020">
    <property type="protein sequence ID" value="RJO74171.1"/>
    <property type="molecule type" value="Genomic_DNA"/>
</dbReference>
<accession>A0A3A4KW47</accession>
<gene>
    <name evidence="1" type="ORF">D5S18_18635</name>
</gene>
<organism evidence="1 2">
    <name type="scientific">Nocardia panacis</name>
    <dbReference type="NCBI Taxonomy" id="2340916"/>
    <lineage>
        <taxon>Bacteria</taxon>
        <taxon>Bacillati</taxon>
        <taxon>Actinomycetota</taxon>
        <taxon>Actinomycetes</taxon>
        <taxon>Mycobacteriales</taxon>
        <taxon>Nocardiaceae</taxon>
        <taxon>Nocardia</taxon>
    </lineage>
</organism>
<dbReference type="Pfam" id="PF23841">
    <property type="entry name" value="Phage_tail_terminator_2"/>
    <property type="match status" value="1"/>
</dbReference>
<dbReference type="RefSeq" id="WP_120042337.1">
    <property type="nucleotide sequence ID" value="NZ_QZFU01000020.1"/>
</dbReference>
<comment type="caution">
    <text evidence="1">The sequence shown here is derived from an EMBL/GenBank/DDBJ whole genome shotgun (WGS) entry which is preliminary data.</text>
</comment>
<protein>
    <recommendedName>
        <fullName evidence="3">Phage tail protein</fullName>
    </recommendedName>
</protein>
<dbReference type="OrthoDB" id="4752608at2"/>
<name>A0A3A4KW47_9NOCA</name>
<dbReference type="InterPro" id="IPR057003">
    <property type="entry name" value="Phage_tail_terminator_2"/>
</dbReference>
<evidence type="ECO:0008006" key="3">
    <source>
        <dbReference type="Google" id="ProtNLM"/>
    </source>
</evidence>
<proteinExistence type="predicted"/>
<sequence>MITFPTWYSGGFPDTELVVLDLLTPFAKLVTPQITVCTWLPDINALSLPQVGVYRVAGGISDDGQFDHAQLQLDTIAASRADAWAVAEFLRQIMLSYADGGPVRRLDGTTTNVHSVAEVVGPEQIPEINPDSRLVPMRFQVTLTRLRPIPDYQGIRAGLQAAQVI</sequence>
<evidence type="ECO:0000313" key="2">
    <source>
        <dbReference type="Proteomes" id="UP000266677"/>
    </source>
</evidence>
<keyword evidence="2" id="KW-1185">Reference proteome</keyword>
<dbReference type="Proteomes" id="UP000266677">
    <property type="component" value="Unassembled WGS sequence"/>
</dbReference>